<reference evidence="2 3" key="1">
    <citation type="submission" date="2020-03" db="EMBL/GenBank/DDBJ databases">
        <title>WGS of actinomycetes isolated from Thailand.</title>
        <authorList>
            <person name="Thawai C."/>
        </authorList>
    </citation>
    <scope>NUCLEOTIDE SEQUENCE [LARGE SCALE GENOMIC DNA]</scope>
    <source>
        <strain evidence="2 3">PRB2-1</strain>
    </source>
</reference>
<dbReference type="Proteomes" id="UP000734511">
    <property type="component" value="Unassembled WGS sequence"/>
</dbReference>
<dbReference type="EMBL" id="JAATEJ010000016">
    <property type="protein sequence ID" value="NJP45658.1"/>
    <property type="molecule type" value="Genomic_DNA"/>
</dbReference>
<dbReference type="SUPFAM" id="SSF52540">
    <property type="entry name" value="P-loop containing nucleoside triphosphate hydrolases"/>
    <property type="match status" value="1"/>
</dbReference>
<protein>
    <recommendedName>
        <fullName evidence="1">Dynamin N-terminal domain-containing protein</fullName>
    </recommendedName>
</protein>
<dbReference type="InterPro" id="IPR051943">
    <property type="entry name" value="TRAFAC_Dynamin-like_GTPase"/>
</dbReference>
<keyword evidence="3" id="KW-1185">Reference proteome</keyword>
<feature type="domain" description="Dynamin N-terminal" evidence="1">
    <location>
        <begin position="50"/>
        <end position="209"/>
    </location>
</feature>
<proteinExistence type="predicted"/>
<evidence type="ECO:0000313" key="3">
    <source>
        <dbReference type="Proteomes" id="UP000734511"/>
    </source>
</evidence>
<gene>
    <name evidence="2" type="ORF">HCN08_19955</name>
</gene>
<dbReference type="Gene3D" id="3.40.50.300">
    <property type="entry name" value="P-loop containing nucleotide triphosphate hydrolases"/>
    <property type="match status" value="1"/>
</dbReference>
<dbReference type="InterPro" id="IPR045063">
    <property type="entry name" value="Dynamin_N"/>
</dbReference>
<dbReference type="RefSeq" id="WP_167984516.1">
    <property type="nucleotide sequence ID" value="NZ_JAATEJ010000016.1"/>
</dbReference>
<accession>A0ABX0ZVP5</accession>
<dbReference type="PANTHER" id="PTHR43681">
    <property type="entry name" value="TRANSMEMBRANE GTPASE FZO"/>
    <property type="match status" value="1"/>
</dbReference>
<evidence type="ECO:0000259" key="1">
    <source>
        <dbReference type="Pfam" id="PF00350"/>
    </source>
</evidence>
<dbReference type="Pfam" id="PF00350">
    <property type="entry name" value="Dynamin_N"/>
    <property type="match status" value="1"/>
</dbReference>
<sequence length="651" mass="70488">MSSSEGHPLTDAVVHHLLRCADTTERLGAGSRAAALRAQAAGAGSAPSAVVVVGEKKRGKSSLINALLERPDLLPVDADVATAVYLSVRHEPVDCARVLSDDRPGGKEVPLDEIAEYAAVDPQTRDSRHPEVTGVAVGVPAALLEDGLTLIDTPGVGGLVSGHAAITMATLARADALLFVVDGSSELTKSELAFLEKAAEQVATVVFVLTQTDTYPHWRAVLNRNRGLLAEHAGAFARAPWYPVSSRYRLDAIRARAQGDGEWADELYERSGFRPLEEELRLRIVRRAERDRLAGLLAAAGASLAERDAVLARREKELAAGPGDEEELLRQQRELERLAAPQARWRQRLATRVESADHRLRAEVGQSLRDVRRLVEVRVHEGGPDVQQAVARTVRDGLDALRLELENEAYRECGVLTERLAEECSVQGLEVLTPALGDAGPQREPLEGRVMGAELDLRQVGERARKMVDTLTLSAERLPLPAAPTSWLDRLTGRPAAPQTPSQLVWRAMSEATAAYRTANRVTKVAVPLGLAAGVVAMGAAVWKLRTQQRSQLTRQQALNEAARLLDACAEELPPTVTAMLRAVEADLLRQAEGEIAERAHETGTALAALHANRARRAAELAPLREEARADREELGGLLAEGKDLLRQLDH</sequence>
<organism evidence="2 3">
    <name type="scientific">Actinacidiphila epipremni</name>
    <dbReference type="NCBI Taxonomy" id="2053013"/>
    <lineage>
        <taxon>Bacteria</taxon>
        <taxon>Bacillati</taxon>
        <taxon>Actinomycetota</taxon>
        <taxon>Actinomycetes</taxon>
        <taxon>Kitasatosporales</taxon>
        <taxon>Streptomycetaceae</taxon>
        <taxon>Actinacidiphila</taxon>
    </lineage>
</organism>
<dbReference type="InterPro" id="IPR027417">
    <property type="entry name" value="P-loop_NTPase"/>
</dbReference>
<dbReference type="PANTHER" id="PTHR43681:SF1">
    <property type="entry name" value="SARCALUMENIN"/>
    <property type="match status" value="1"/>
</dbReference>
<comment type="caution">
    <text evidence="2">The sequence shown here is derived from an EMBL/GenBank/DDBJ whole genome shotgun (WGS) entry which is preliminary data.</text>
</comment>
<name>A0ABX0ZVP5_9ACTN</name>
<evidence type="ECO:0000313" key="2">
    <source>
        <dbReference type="EMBL" id="NJP45658.1"/>
    </source>
</evidence>